<keyword evidence="5" id="KW-1185">Reference proteome</keyword>
<keyword evidence="2" id="KW-0012">Acyltransferase</keyword>
<accession>A0A3A5MN05</accession>
<dbReference type="PANTHER" id="PTHR43877">
    <property type="entry name" value="AMINOALKYLPHOSPHONATE N-ACETYLTRANSFERASE-RELATED-RELATED"/>
    <property type="match status" value="1"/>
</dbReference>
<dbReference type="Proteomes" id="UP000272015">
    <property type="component" value="Unassembled WGS sequence"/>
</dbReference>
<dbReference type="InterPro" id="IPR050832">
    <property type="entry name" value="Bact_Acetyltransf"/>
</dbReference>
<proteinExistence type="predicted"/>
<evidence type="ECO:0000259" key="3">
    <source>
        <dbReference type="PROSITE" id="PS51186"/>
    </source>
</evidence>
<keyword evidence="1 4" id="KW-0808">Transferase</keyword>
<dbReference type="InterPro" id="IPR016181">
    <property type="entry name" value="Acyl_CoA_acyltransferase"/>
</dbReference>
<evidence type="ECO:0000256" key="1">
    <source>
        <dbReference type="ARBA" id="ARBA00022679"/>
    </source>
</evidence>
<dbReference type="EMBL" id="QZVS01000061">
    <property type="protein sequence ID" value="RJT90365.1"/>
    <property type="molecule type" value="Genomic_DNA"/>
</dbReference>
<dbReference type="GO" id="GO:0016747">
    <property type="term" value="F:acyltransferase activity, transferring groups other than amino-acyl groups"/>
    <property type="evidence" value="ECO:0007669"/>
    <property type="project" value="InterPro"/>
</dbReference>
<protein>
    <submittedName>
        <fullName evidence="4">GNAT family N-acetyltransferase</fullName>
    </submittedName>
</protein>
<dbReference type="Pfam" id="PF00583">
    <property type="entry name" value="Acetyltransf_1"/>
    <property type="match status" value="1"/>
</dbReference>
<evidence type="ECO:0000313" key="5">
    <source>
        <dbReference type="Proteomes" id="UP000272015"/>
    </source>
</evidence>
<dbReference type="PROSITE" id="PS51186">
    <property type="entry name" value="GNAT"/>
    <property type="match status" value="1"/>
</dbReference>
<dbReference type="Gene3D" id="3.40.630.30">
    <property type="match status" value="1"/>
</dbReference>
<comment type="caution">
    <text evidence="4">The sequence shown here is derived from an EMBL/GenBank/DDBJ whole genome shotgun (WGS) entry which is preliminary data.</text>
</comment>
<name>A0A3A5MN05_9MICO</name>
<reference evidence="4 5" key="1">
    <citation type="submission" date="2018-09" db="EMBL/GenBank/DDBJ databases">
        <title>Novel species of Cryobacterium.</title>
        <authorList>
            <person name="Liu Q."/>
            <person name="Xin Y.-H."/>
        </authorList>
    </citation>
    <scope>NUCLEOTIDE SEQUENCE [LARGE SCALE GENOMIC DNA]</scope>
    <source>
        <strain evidence="4 5">Hh39</strain>
    </source>
</reference>
<dbReference type="SUPFAM" id="SSF55729">
    <property type="entry name" value="Acyl-CoA N-acyltransferases (Nat)"/>
    <property type="match status" value="1"/>
</dbReference>
<evidence type="ECO:0000256" key="2">
    <source>
        <dbReference type="ARBA" id="ARBA00023315"/>
    </source>
</evidence>
<organism evidence="4 5">
    <name type="scientific">Cryobacterium melibiosiphilum</name>
    <dbReference type="NCBI Taxonomy" id="995039"/>
    <lineage>
        <taxon>Bacteria</taxon>
        <taxon>Bacillati</taxon>
        <taxon>Actinomycetota</taxon>
        <taxon>Actinomycetes</taxon>
        <taxon>Micrococcales</taxon>
        <taxon>Microbacteriaceae</taxon>
        <taxon>Cryobacterium</taxon>
    </lineage>
</organism>
<dbReference type="AlphaFoldDB" id="A0A3A5MN05"/>
<feature type="domain" description="N-acetyltransferase" evidence="3">
    <location>
        <begin position="18"/>
        <end position="173"/>
    </location>
</feature>
<dbReference type="PANTHER" id="PTHR43877:SF2">
    <property type="entry name" value="AMINOALKYLPHOSPHONATE N-ACETYLTRANSFERASE-RELATED"/>
    <property type="match status" value="1"/>
</dbReference>
<evidence type="ECO:0000313" key="4">
    <source>
        <dbReference type="EMBL" id="RJT90365.1"/>
    </source>
</evidence>
<dbReference type="InterPro" id="IPR000182">
    <property type="entry name" value="GNAT_dom"/>
</dbReference>
<gene>
    <name evidence="4" type="ORF">D6T64_04280</name>
</gene>
<sequence length="173" mass="18969">MGTVRPYVVMMDLSGAPIRVRPAYFSDLDALVRLGLGIQRLHADGRPDLFVEPSSEALQDFFRARFSDGSHMLIAESNSNSPIGYLLAEHATRDANPFKTASSVLYIHHIAVESSAQSGGVGRELMKGAVTLASELGVSTLRLDSWHFNTQAHGFFETEGFTPVNIVFEKLLM</sequence>
<dbReference type="CDD" id="cd04301">
    <property type="entry name" value="NAT_SF"/>
    <property type="match status" value="1"/>
</dbReference>